<dbReference type="GO" id="GO:0043565">
    <property type="term" value="F:sequence-specific DNA binding"/>
    <property type="evidence" value="ECO:0007669"/>
    <property type="project" value="TreeGrafter"/>
</dbReference>
<comment type="catalytic activity">
    <reaction evidence="6">
        <text>a 2'-deoxyadenosine in DNA + S-adenosyl-L-methionine = an N(6)-methyl-2'-deoxyadenosine in DNA + S-adenosyl-L-homocysteine + H(+)</text>
        <dbReference type="Rhea" id="RHEA:15197"/>
        <dbReference type="Rhea" id="RHEA-COMP:12418"/>
        <dbReference type="Rhea" id="RHEA-COMP:12419"/>
        <dbReference type="ChEBI" id="CHEBI:15378"/>
        <dbReference type="ChEBI" id="CHEBI:57856"/>
        <dbReference type="ChEBI" id="CHEBI:59789"/>
        <dbReference type="ChEBI" id="CHEBI:90615"/>
        <dbReference type="ChEBI" id="CHEBI:90616"/>
        <dbReference type="EC" id="2.1.1.72"/>
    </reaction>
</comment>
<evidence type="ECO:0000256" key="5">
    <source>
        <dbReference type="ARBA" id="ARBA00022691"/>
    </source>
</evidence>
<keyword evidence="7" id="KW-0378">Hydrolase</keyword>
<dbReference type="PANTHER" id="PTHR30481:SF2">
    <property type="entry name" value="SITE-SPECIFIC DNA-METHYLTRANSFERASE (ADENINE-SPECIFIC)"/>
    <property type="match status" value="1"/>
</dbReference>
<organism evidence="7 8">
    <name type="scientific">Pandoraea horticolens</name>
    <dbReference type="NCBI Taxonomy" id="2508298"/>
    <lineage>
        <taxon>Bacteria</taxon>
        <taxon>Pseudomonadati</taxon>
        <taxon>Pseudomonadota</taxon>
        <taxon>Betaproteobacteria</taxon>
        <taxon>Burkholderiales</taxon>
        <taxon>Burkholderiaceae</taxon>
        <taxon>Pandoraea</taxon>
    </lineage>
</organism>
<dbReference type="Proteomes" id="UP000343317">
    <property type="component" value="Unassembled WGS sequence"/>
</dbReference>
<proteinExistence type="inferred from homology"/>
<evidence type="ECO:0000256" key="2">
    <source>
        <dbReference type="ARBA" id="ARBA00011900"/>
    </source>
</evidence>
<dbReference type="RefSeq" id="WP_150624224.1">
    <property type="nucleotide sequence ID" value="NZ_CABPSM010000025.1"/>
</dbReference>
<dbReference type="GO" id="GO:0004519">
    <property type="term" value="F:endonuclease activity"/>
    <property type="evidence" value="ECO:0007669"/>
    <property type="project" value="UniProtKB-KW"/>
</dbReference>
<keyword evidence="5" id="KW-0949">S-adenosyl-L-methionine</keyword>
<dbReference type="InterPro" id="IPR023095">
    <property type="entry name" value="Ade_MeTrfase_dom_2"/>
</dbReference>
<comment type="similarity">
    <text evidence="1">Belongs to the N(4)/N(6)-methyltransferase family.</text>
</comment>
<gene>
    <name evidence="7" type="ORF">PHO31112_05105</name>
</gene>
<dbReference type="GO" id="GO:1904047">
    <property type="term" value="F:S-adenosyl-L-methionine binding"/>
    <property type="evidence" value="ECO:0007669"/>
    <property type="project" value="TreeGrafter"/>
</dbReference>
<dbReference type="Pfam" id="PF02086">
    <property type="entry name" value="MethyltransfD12"/>
    <property type="match status" value="1"/>
</dbReference>
<dbReference type="PIRSF" id="PIRSF000398">
    <property type="entry name" value="M_m6A_EcoRV"/>
    <property type="match status" value="1"/>
</dbReference>
<dbReference type="EC" id="2.1.1.72" evidence="2"/>
<dbReference type="AlphaFoldDB" id="A0A5E4Z8L1"/>
<dbReference type="GO" id="GO:0009007">
    <property type="term" value="F:site-specific DNA-methyltransferase (adenine-specific) activity"/>
    <property type="evidence" value="ECO:0007669"/>
    <property type="project" value="UniProtKB-EC"/>
</dbReference>
<evidence type="ECO:0000256" key="1">
    <source>
        <dbReference type="ARBA" id="ARBA00006594"/>
    </source>
</evidence>
<dbReference type="SUPFAM" id="SSF53335">
    <property type="entry name" value="S-adenosyl-L-methionine-dependent methyltransferases"/>
    <property type="match status" value="1"/>
</dbReference>
<evidence type="ECO:0000313" key="8">
    <source>
        <dbReference type="Proteomes" id="UP000343317"/>
    </source>
</evidence>
<dbReference type="InterPro" id="IPR012263">
    <property type="entry name" value="M_m6A_EcoRV"/>
</dbReference>
<dbReference type="Gene3D" id="1.10.1020.10">
    <property type="entry name" value="Adenine-specific Methyltransferase, Domain 2"/>
    <property type="match status" value="1"/>
</dbReference>
<accession>A0A5E4Z8L1</accession>
<sequence>MPITDSPLRYPGGKTQLAPFVLELARTNGVMRGVYAEPFAGGAGIAWRLLLNGDMTEVWLNDIDPAISAFWQAVVHDPDPLCEKILNTPISITEWARQRAILFDKGASTQARAFATLFLNRTNRSGILKGGVIGGKGQTGQYKLDCRFNRDELIRKILRIHAYREVIHLSQLDAEQCLREWSKRLPKRALLNIDPPYFAQGRDLYMSFYEAADHARLAKLVRGLKCPWMLTYDDAPEIERLYDGLPTYRKGLRYYAQVKRKASELLILSKGMVAPNELLSSATGPVNN</sequence>
<dbReference type="GO" id="GO:0032259">
    <property type="term" value="P:methylation"/>
    <property type="evidence" value="ECO:0007669"/>
    <property type="project" value="UniProtKB-KW"/>
</dbReference>
<dbReference type="PANTHER" id="PTHR30481">
    <property type="entry name" value="DNA ADENINE METHYLASE"/>
    <property type="match status" value="1"/>
</dbReference>
<dbReference type="Gene3D" id="3.40.50.150">
    <property type="entry name" value="Vaccinia Virus protein VP39"/>
    <property type="match status" value="1"/>
</dbReference>
<dbReference type="EMBL" id="CABPSM010000025">
    <property type="protein sequence ID" value="VVE56650.1"/>
    <property type="molecule type" value="Genomic_DNA"/>
</dbReference>
<dbReference type="GO" id="GO:0009307">
    <property type="term" value="P:DNA restriction-modification system"/>
    <property type="evidence" value="ECO:0007669"/>
    <property type="project" value="InterPro"/>
</dbReference>
<protein>
    <recommendedName>
        <fullName evidence="2">site-specific DNA-methyltransferase (adenine-specific)</fullName>
        <ecNumber evidence="2">2.1.1.72</ecNumber>
    </recommendedName>
</protein>
<evidence type="ECO:0000256" key="3">
    <source>
        <dbReference type="ARBA" id="ARBA00022603"/>
    </source>
</evidence>
<dbReference type="GO" id="GO:0006298">
    <property type="term" value="P:mismatch repair"/>
    <property type="evidence" value="ECO:0007669"/>
    <property type="project" value="TreeGrafter"/>
</dbReference>
<dbReference type="InterPro" id="IPR012327">
    <property type="entry name" value="MeTrfase_D12"/>
</dbReference>
<dbReference type="InterPro" id="IPR029063">
    <property type="entry name" value="SAM-dependent_MTases_sf"/>
</dbReference>
<keyword evidence="3" id="KW-0489">Methyltransferase</keyword>
<evidence type="ECO:0000313" key="7">
    <source>
        <dbReference type="EMBL" id="VVE56650.1"/>
    </source>
</evidence>
<keyword evidence="7" id="KW-0255">Endonuclease</keyword>
<reference evidence="7 8" key="1">
    <citation type="submission" date="2019-08" db="EMBL/GenBank/DDBJ databases">
        <authorList>
            <person name="Peeters C."/>
        </authorList>
    </citation>
    <scope>NUCLEOTIDE SEQUENCE [LARGE SCALE GENOMIC DNA]</scope>
    <source>
        <strain evidence="7 8">LMG 31112</strain>
    </source>
</reference>
<keyword evidence="4" id="KW-0808">Transferase</keyword>
<keyword evidence="7" id="KW-0540">Nuclease</keyword>
<name>A0A5E4Z8L1_9BURK</name>
<keyword evidence="8" id="KW-1185">Reference proteome</keyword>
<evidence type="ECO:0000256" key="4">
    <source>
        <dbReference type="ARBA" id="ARBA00022679"/>
    </source>
</evidence>
<evidence type="ECO:0000256" key="6">
    <source>
        <dbReference type="ARBA" id="ARBA00047942"/>
    </source>
</evidence>
<dbReference type="PRINTS" id="PR00505">
    <property type="entry name" value="D12N6MTFRASE"/>
</dbReference>